<sequence length="269" mass="30584">MRTRCSLPEESLLDFDYTGGIKINVEGSFVAETGDASIGMIARNFKGEIVFTAWRGGLRALYIETDCARVVKALEDKGDKSELSFIFTEAREHGQLLRRPTMHAGAERRIFCHRLKEQDTIFTLLFFFNAGECLEEFADARFKCLKAAEQDVDWEACVKATSAFRACMAANPSFFKGYIRALDEGIEEDEKRGYSDEWPLDGTRWRWWSLLRDPPTEFVEKPPVLVQGRRGPWCLAEALPSGGGEEHPGRDERRPTCAWGTPGRRTSRR</sequence>
<keyword evidence="4" id="KW-1185">Reference proteome</keyword>
<proteinExistence type="predicted"/>
<dbReference type="Proteomes" id="UP000636709">
    <property type="component" value="Unassembled WGS sequence"/>
</dbReference>
<feature type="region of interest" description="Disordered" evidence="1">
    <location>
        <begin position="237"/>
        <end position="269"/>
    </location>
</feature>
<evidence type="ECO:0000313" key="3">
    <source>
        <dbReference type="EMBL" id="KAF8667902.1"/>
    </source>
</evidence>
<comment type="caution">
    <text evidence="3">The sequence shown here is derived from an EMBL/GenBank/DDBJ whole genome shotgun (WGS) entry which is preliminary data.</text>
</comment>
<feature type="compositionally biased region" description="Basic and acidic residues" evidence="1">
    <location>
        <begin position="244"/>
        <end position="255"/>
    </location>
</feature>
<dbReference type="InterPro" id="IPR012891">
    <property type="entry name" value="GCK_dom"/>
</dbReference>
<dbReference type="OrthoDB" id="694273at2759"/>
<protein>
    <recommendedName>
        <fullName evidence="2">GCK domain-containing protein</fullName>
    </recommendedName>
</protein>
<feature type="domain" description="GCK" evidence="2">
    <location>
        <begin position="124"/>
        <end position="188"/>
    </location>
</feature>
<evidence type="ECO:0000259" key="2">
    <source>
        <dbReference type="Pfam" id="PF07802"/>
    </source>
</evidence>
<evidence type="ECO:0000313" key="4">
    <source>
        <dbReference type="Proteomes" id="UP000636709"/>
    </source>
</evidence>
<name>A0A835AYR4_9POAL</name>
<gene>
    <name evidence="3" type="ORF">HU200_052530</name>
</gene>
<accession>A0A835AYR4</accession>
<organism evidence="3 4">
    <name type="scientific">Digitaria exilis</name>
    <dbReference type="NCBI Taxonomy" id="1010633"/>
    <lineage>
        <taxon>Eukaryota</taxon>
        <taxon>Viridiplantae</taxon>
        <taxon>Streptophyta</taxon>
        <taxon>Embryophyta</taxon>
        <taxon>Tracheophyta</taxon>
        <taxon>Spermatophyta</taxon>
        <taxon>Magnoliopsida</taxon>
        <taxon>Liliopsida</taxon>
        <taxon>Poales</taxon>
        <taxon>Poaceae</taxon>
        <taxon>PACMAD clade</taxon>
        <taxon>Panicoideae</taxon>
        <taxon>Panicodae</taxon>
        <taxon>Paniceae</taxon>
        <taxon>Anthephorinae</taxon>
        <taxon>Digitaria</taxon>
    </lineage>
</organism>
<dbReference type="EMBL" id="JACEFO010002292">
    <property type="protein sequence ID" value="KAF8667902.1"/>
    <property type="molecule type" value="Genomic_DNA"/>
</dbReference>
<evidence type="ECO:0000256" key="1">
    <source>
        <dbReference type="SAM" id="MobiDB-lite"/>
    </source>
</evidence>
<dbReference type="AlphaFoldDB" id="A0A835AYR4"/>
<dbReference type="Pfam" id="PF07802">
    <property type="entry name" value="GCK"/>
    <property type="match status" value="1"/>
</dbReference>
<reference evidence="3" key="1">
    <citation type="submission" date="2020-07" db="EMBL/GenBank/DDBJ databases">
        <title>Genome sequence and genetic diversity analysis of an under-domesticated orphan crop, white fonio (Digitaria exilis).</title>
        <authorList>
            <person name="Bennetzen J.L."/>
            <person name="Chen S."/>
            <person name="Ma X."/>
            <person name="Wang X."/>
            <person name="Yssel A.E.J."/>
            <person name="Chaluvadi S.R."/>
            <person name="Johnson M."/>
            <person name="Gangashetty P."/>
            <person name="Hamidou F."/>
            <person name="Sanogo M.D."/>
            <person name="Zwaenepoel A."/>
            <person name="Wallace J."/>
            <person name="Van De Peer Y."/>
            <person name="Van Deynze A."/>
        </authorList>
    </citation>
    <scope>NUCLEOTIDE SEQUENCE</scope>
    <source>
        <tissue evidence="3">Leaves</tissue>
    </source>
</reference>